<reference evidence="2 3" key="1">
    <citation type="submission" date="2023-04" db="EMBL/GenBank/DDBJ databases">
        <title>The genome sequence of Polyangium sorediatum DSM14670.</title>
        <authorList>
            <person name="Zhang X."/>
        </authorList>
    </citation>
    <scope>NUCLEOTIDE SEQUENCE [LARGE SCALE GENOMIC DNA]</scope>
    <source>
        <strain evidence="2 3">DSM 14670</strain>
    </source>
</reference>
<evidence type="ECO:0000313" key="3">
    <source>
        <dbReference type="Proteomes" id="UP001160301"/>
    </source>
</evidence>
<organism evidence="2 3">
    <name type="scientific">Polyangium sorediatum</name>
    <dbReference type="NCBI Taxonomy" id="889274"/>
    <lineage>
        <taxon>Bacteria</taxon>
        <taxon>Pseudomonadati</taxon>
        <taxon>Myxococcota</taxon>
        <taxon>Polyangia</taxon>
        <taxon>Polyangiales</taxon>
        <taxon>Polyangiaceae</taxon>
        <taxon>Polyangium</taxon>
    </lineage>
</organism>
<dbReference type="PANTHER" id="PTHR31956">
    <property type="entry name" value="NON-SPECIFIC PHOSPHOLIPASE C4-RELATED"/>
    <property type="match status" value="1"/>
</dbReference>
<sequence>MTTTDTTAAGAEPGLRRIEPVMSQIKTIVMLMLENRSLDTMLGWLYHNGAPAVVYPPGSSPRFDGIPSDAVNRYKGGTFMPAEGTEGFREPCRVPSFDPNEPMEDVKYQLYADEDGRLPESGFARLPDVALWERTPTMSGFVGNCPSEFADLRGQLLGAYAARELPVMYGLAESFAVSDRWFSSAPTQTFPNRAFSICGTSRGAEYNKEITVETFATTDTVFNLLAAAGKTWGFYWQMANPLSTLEPVYQWEPLTSHWFPRMKEAPNGRIEKWQAFLDAAKAGELPDFCFLEPYWGGGKALNDRDWIGYQGNDYHPPAWVGPAEAALDALYNALVDSPQWSNMLLIITFDEHGGSWDHVPPPKTVSPDEIVGKSSFQFDRLGVRVPTILVSPFIQKGTVFRAPEGSPHDFDHTAFIATLLKWAGVDPSSAGMGHRVAVAPTFEGVLSSVARTDKPRFEVPEGYAKQGGGVGAVTFDNLGVRPMNVHAFRAAVDDAEAAAELHARLQALTHESR</sequence>
<protein>
    <submittedName>
        <fullName evidence="2">Alkaline phosphatase family protein</fullName>
    </submittedName>
</protein>
<dbReference type="PANTHER" id="PTHR31956:SF1">
    <property type="entry name" value="NON-SPECIFIC PHOSPHOLIPASE C1"/>
    <property type="match status" value="1"/>
</dbReference>
<dbReference type="SUPFAM" id="SSF53649">
    <property type="entry name" value="Alkaline phosphatase-like"/>
    <property type="match status" value="1"/>
</dbReference>
<dbReference type="InterPro" id="IPR017850">
    <property type="entry name" value="Alkaline_phosphatase_core_sf"/>
</dbReference>
<dbReference type="Proteomes" id="UP001160301">
    <property type="component" value="Unassembled WGS sequence"/>
</dbReference>
<dbReference type="EMBL" id="JARZHI010000047">
    <property type="protein sequence ID" value="MDI1434820.1"/>
    <property type="molecule type" value="Genomic_DNA"/>
</dbReference>
<name>A0ABT6P2I9_9BACT</name>
<dbReference type="RefSeq" id="WP_284721334.1">
    <property type="nucleotide sequence ID" value="NZ_JARZHI010000047.1"/>
</dbReference>
<comment type="caution">
    <text evidence="2">The sequence shown here is derived from an EMBL/GenBank/DDBJ whole genome shotgun (WGS) entry which is preliminary data.</text>
</comment>
<dbReference type="Pfam" id="PF04185">
    <property type="entry name" value="Phosphoesterase"/>
    <property type="match status" value="1"/>
</dbReference>
<dbReference type="Gene3D" id="3.40.720.10">
    <property type="entry name" value="Alkaline Phosphatase, subunit A"/>
    <property type="match status" value="2"/>
</dbReference>
<keyword evidence="3" id="KW-1185">Reference proteome</keyword>
<accession>A0ABT6P2I9</accession>
<dbReference type="InterPro" id="IPR007312">
    <property type="entry name" value="Phosphoesterase"/>
</dbReference>
<keyword evidence="1" id="KW-0378">Hydrolase</keyword>
<gene>
    <name evidence="2" type="ORF">QHF89_35290</name>
</gene>
<proteinExistence type="predicted"/>
<evidence type="ECO:0000256" key="1">
    <source>
        <dbReference type="ARBA" id="ARBA00022801"/>
    </source>
</evidence>
<evidence type="ECO:0000313" key="2">
    <source>
        <dbReference type="EMBL" id="MDI1434820.1"/>
    </source>
</evidence>